<dbReference type="EMBL" id="UZAH01039049">
    <property type="protein sequence ID" value="VDP55270.1"/>
    <property type="molecule type" value="Genomic_DNA"/>
</dbReference>
<gene>
    <name evidence="2" type="ORF">HPBE_LOCUS26030</name>
</gene>
<reference evidence="2" key="1">
    <citation type="submission" date="2018-11" db="EMBL/GenBank/DDBJ databases">
        <authorList>
            <consortium name="Pathogen Informatics"/>
        </authorList>
    </citation>
    <scope>NUCLEOTIDE SEQUENCE [LARGE SCALE GENOMIC DNA]</scope>
</reference>
<feature type="region of interest" description="Disordered" evidence="1">
    <location>
        <begin position="244"/>
        <end position="310"/>
    </location>
</feature>
<name>A0A3P8EL15_HELPZ</name>
<evidence type="ECO:0000313" key="2">
    <source>
        <dbReference type="EMBL" id="VDP55270.1"/>
    </source>
</evidence>
<organism evidence="2">
    <name type="scientific">Heligmosomoides polygyrus</name>
    <name type="common">Parasitic roundworm</name>
    <dbReference type="NCBI Taxonomy" id="6339"/>
    <lineage>
        <taxon>Eukaryota</taxon>
        <taxon>Metazoa</taxon>
        <taxon>Ecdysozoa</taxon>
        <taxon>Nematoda</taxon>
        <taxon>Chromadorea</taxon>
        <taxon>Rhabditida</taxon>
        <taxon>Rhabditina</taxon>
        <taxon>Rhabditomorpha</taxon>
        <taxon>Strongyloidea</taxon>
        <taxon>Heligmosomidae</taxon>
        <taxon>Heligmosomoides</taxon>
    </lineage>
</organism>
<dbReference type="AlphaFoldDB" id="A0A3P8EL15"/>
<feature type="compositionally biased region" description="Low complexity" evidence="1">
    <location>
        <begin position="297"/>
        <end position="310"/>
    </location>
</feature>
<feature type="compositionally biased region" description="Low complexity" evidence="1">
    <location>
        <begin position="245"/>
        <end position="285"/>
    </location>
</feature>
<accession>A0A3P8EL15</accession>
<evidence type="ECO:0000256" key="1">
    <source>
        <dbReference type="SAM" id="MobiDB-lite"/>
    </source>
</evidence>
<proteinExistence type="predicted"/>
<dbReference type="OrthoDB" id="5865496at2759"/>
<sequence length="310" mass="34164">MFDREALSIAWVGLIFWQHQDTDKFSYFLTLTLANGEDKPAFSRTPYSKQPSNPPDVVNNIIVHIYLNAKERKSHTVVTAGPVRGIFGIGTSHGGPGTHTNPVVITKDFDRDTLEFIEEKRGPANIVEVKATVSTPDRKIESTLNKAVNTELDRAIPVVLNRMQGPMGSLDNELRKELEQALVDEIAKNLGDTIDQIGTTVDDEDLGKLIGAVAQPLIFAHSFITADSCLISYEEGFNEVDMEFSTTRSSTTSSRTTTAEPSPPTRSRTTPRTTTTSWPAKATTTIIVDEMEESPFEEVSSSEPSWTRCA</sequence>
<protein>
    <submittedName>
        <fullName evidence="2">Uncharacterized protein</fullName>
    </submittedName>
</protein>